<keyword evidence="2" id="KW-1185">Reference proteome</keyword>
<protein>
    <submittedName>
        <fullName evidence="1">16889_t:CDS:1</fullName>
    </submittedName>
</protein>
<evidence type="ECO:0000313" key="1">
    <source>
        <dbReference type="EMBL" id="CAG8621110.1"/>
    </source>
</evidence>
<reference evidence="1" key="1">
    <citation type="submission" date="2021-06" db="EMBL/GenBank/DDBJ databases">
        <authorList>
            <person name="Kallberg Y."/>
            <person name="Tangrot J."/>
            <person name="Rosling A."/>
        </authorList>
    </citation>
    <scope>NUCLEOTIDE SEQUENCE</scope>
    <source>
        <strain evidence="1">CL356</strain>
    </source>
</reference>
<gene>
    <name evidence="1" type="ORF">ACOLOM_LOCUS7331</name>
</gene>
<accession>A0ACA9N0C4</accession>
<comment type="caution">
    <text evidence="1">The sequence shown here is derived from an EMBL/GenBank/DDBJ whole genome shotgun (WGS) entry which is preliminary data.</text>
</comment>
<evidence type="ECO:0000313" key="2">
    <source>
        <dbReference type="Proteomes" id="UP000789525"/>
    </source>
</evidence>
<sequence>LETNLHGQFDVWVVQSAGQVLWGRYFSGVKLTWKNRLTRIPQASPVLLRMLVECVFRTLRTMSTSSIKARCDIQARVRCVCQVQRKSGSLVGSGFPSQETNKQKRVEVKESGMHDYYVTCARAISSRHFIVHRRASIGGPPKKQTFQDTRENDQKINNLCPSTDGVSYTYPTNSVRVPSSKVSYDQNAREMAVALQEVVAAIRRSPNLLPYHSSPFN</sequence>
<name>A0ACA9N0C4_9GLOM</name>
<dbReference type="Proteomes" id="UP000789525">
    <property type="component" value="Unassembled WGS sequence"/>
</dbReference>
<organism evidence="1 2">
    <name type="scientific">Acaulospora colombiana</name>
    <dbReference type="NCBI Taxonomy" id="27376"/>
    <lineage>
        <taxon>Eukaryota</taxon>
        <taxon>Fungi</taxon>
        <taxon>Fungi incertae sedis</taxon>
        <taxon>Mucoromycota</taxon>
        <taxon>Glomeromycotina</taxon>
        <taxon>Glomeromycetes</taxon>
        <taxon>Diversisporales</taxon>
        <taxon>Acaulosporaceae</taxon>
        <taxon>Acaulospora</taxon>
    </lineage>
</organism>
<dbReference type="EMBL" id="CAJVPT010016734">
    <property type="protein sequence ID" value="CAG8621110.1"/>
    <property type="molecule type" value="Genomic_DNA"/>
</dbReference>
<proteinExistence type="predicted"/>
<feature type="non-terminal residue" evidence="1">
    <location>
        <position position="1"/>
    </location>
</feature>